<keyword evidence="7" id="KW-0067">ATP-binding</keyword>
<proteinExistence type="inferred from homology"/>
<name>A0A8H6JVB9_9PEZI</name>
<evidence type="ECO:0000256" key="6">
    <source>
        <dbReference type="ARBA" id="ARBA00022777"/>
    </source>
</evidence>
<evidence type="ECO:0000313" key="13">
    <source>
        <dbReference type="Proteomes" id="UP000654918"/>
    </source>
</evidence>
<evidence type="ECO:0000256" key="2">
    <source>
        <dbReference type="ARBA" id="ARBA00008420"/>
    </source>
</evidence>
<dbReference type="InterPro" id="IPR006001">
    <property type="entry name" value="Therm_gnt_kin"/>
</dbReference>
<keyword evidence="4" id="KW-0808">Transferase</keyword>
<evidence type="ECO:0000256" key="1">
    <source>
        <dbReference type="ARBA" id="ARBA00004875"/>
    </source>
</evidence>
<dbReference type="PANTHER" id="PTHR43442">
    <property type="entry name" value="GLUCONOKINASE-RELATED"/>
    <property type="match status" value="1"/>
</dbReference>
<organism evidence="12 13">
    <name type="scientific">Colletotrichum plurivorum</name>
    <dbReference type="NCBI Taxonomy" id="2175906"/>
    <lineage>
        <taxon>Eukaryota</taxon>
        <taxon>Fungi</taxon>
        <taxon>Dikarya</taxon>
        <taxon>Ascomycota</taxon>
        <taxon>Pezizomycotina</taxon>
        <taxon>Sordariomycetes</taxon>
        <taxon>Hypocreomycetidae</taxon>
        <taxon>Glomerellales</taxon>
        <taxon>Glomerellaceae</taxon>
        <taxon>Colletotrichum</taxon>
        <taxon>Colletotrichum orchidearum species complex</taxon>
    </lineage>
</organism>
<evidence type="ECO:0000313" key="12">
    <source>
        <dbReference type="EMBL" id="KAF6819865.1"/>
    </source>
</evidence>
<keyword evidence="6 12" id="KW-0418">Kinase</keyword>
<dbReference type="Proteomes" id="UP000654918">
    <property type="component" value="Unassembled WGS sequence"/>
</dbReference>
<evidence type="ECO:0000256" key="5">
    <source>
        <dbReference type="ARBA" id="ARBA00022741"/>
    </source>
</evidence>
<feature type="region of interest" description="Disordered" evidence="10">
    <location>
        <begin position="45"/>
        <end position="81"/>
    </location>
</feature>
<feature type="compositionally biased region" description="Basic and acidic residues" evidence="10">
    <location>
        <begin position="67"/>
        <end position="81"/>
    </location>
</feature>
<evidence type="ECO:0000256" key="4">
    <source>
        <dbReference type="ARBA" id="ARBA00022679"/>
    </source>
</evidence>
<dbReference type="GO" id="GO:0046316">
    <property type="term" value="F:gluconokinase activity"/>
    <property type="evidence" value="ECO:0007669"/>
    <property type="project" value="UniProtKB-EC"/>
</dbReference>
<keyword evidence="5" id="KW-0547">Nucleotide-binding</keyword>
<comment type="catalytic activity">
    <reaction evidence="9">
        <text>D-gluconate + ATP = 6-phospho-D-gluconate + ADP + H(+)</text>
        <dbReference type="Rhea" id="RHEA:19433"/>
        <dbReference type="ChEBI" id="CHEBI:15378"/>
        <dbReference type="ChEBI" id="CHEBI:18391"/>
        <dbReference type="ChEBI" id="CHEBI:30616"/>
        <dbReference type="ChEBI" id="CHEBI:58759"/>
        <dbReference type="ChEBI" id="CHEBI:456216"/>
        <dbReference type="EC" id="2.7.1.12"/>
    </reaction>
</comment>
<dbReference type="EC" id="2.7.1.12" evidence="3"/>
<dbReference type="PANTHER" id="PTHR43442:SF3">
    <property type="entry name" value="GLUCONOKINASE-RELATED"/>
    <property type="match status" value="1"/>
</dbReference>
<evidence type="ECO:0000259" key="11">
    <source>
        <dbReference type="Pfam" id="PF00004"/>
    </source>
</evidence>
<dbReference type="UniPathway" id="UPA00792"/>
<dbReference type="GO" id="GO:0016887">
    <property type="term" value="F:ATP hydrolysis activity"/>
    <property type="evidence" value="ECO:0007669"/>
    <property type="project" value="InterPro"/>
</dbReference>
<accession>A0A8H6JVB9</accession>
<comment type="similarity">
    <text evidence="2">Belongs to the gluconokinase GntK/GntV family.</text>
</comment>
<dbReference type="GO" id="GO:0005975">
    <property type="term" value="P:carbohydrate metabolic process"/>
    <property type="evidence" value="ECO:0007669"/>
    <property type="project" value="InterPro"/>
</dbReference>
<keyword evidence="13" id="KW-1185">Reference proteome</keyword>
<reference evidence="12" key="1">
    <citation type="journal article" date="2020" name="Phytopathology">
        <title>Genome Sequence Resources of Colletotrichum truncatum, C. plurivorum, C. musicola, and C. sojae: Four Species Pathogenic to Soybean (Glycine max).</title>
        <authorList>
            <person name="Rogerio F."/>
            <person name="Boufleur T.R."/>
            <person name="Ciampi-Guillardi M."/>
            <person name="Sukno S.A."/>
            <person name="Thon M.R."/>
            <person name="Massola Junior N.S."/>
            <person name="Baroncelli R."/>
        </authorList>
    </citation>
    <scope>NUCLEOTIDE SEQUENCE</scope>
    <source>
        <strain evidence="12">LFN00145</strain>
    </source>
</reference>
<evidence type="ECO:0000256" key="9">
    <source>
        <dbReference type="ARBA" id="ARBA00048090"/>
    </source>
</evidence>
<dbReference type="SUPFAM" id="SSF52540">
    <property type="entry name" value="P-loop containing nucleoside triphosphate hydrolases"/>
    <property type="match status" value="1"/>
</dbReference>
<feature type="domain" description="ATPase AAA-type core" evidence="11">
    <location>
        <begin position="9"/>
        <end position="36"/>
    </location>
</feature>
<dbReference type="InterPro" id="IPR003959">
    <property type="entry name" value="ATPase_AAA_core"/>
</dbReference>
<dbReference type="GO" id="GO:0005737">
    <property type="term" value="C:cytoplasm"/>
    <property type="evidence" value="ECO:0007669"/>
    <property type="project" value="TreeGrafter"/>
</dbReference>
<comment type="caution">
    <text evidence="12">The sequence shown here is derived from an EMBL/GenBank/DDBJ whole genome shotgun (WGS) entry which is preliminary data.</text>
</comment>
<dbReference type="Gene3D" id="3.40.50.300">
    <property type="entry name" value="P-loop containing nucleotide triphosphate hydrolases"/>
    <property type="match status" value="1"/>
</dbReference>
<evidence type="ECO:0000256" key="8">
    <source>
        <dbReference type="ARBA" id="ARBA00029835"/>
    </source>
</evidence>
<protein>
    <recommendedName>
        <fullName evidence="3">gluconokinase</fullName>
        <ecNumber evidence="3">2.7.1.12</ecNumber>
    </recommendedName>
    <alternativeName>
        <fullName evidence="8">Gluconate kinase</fullName>
    </alternativeName>
</protein>
<dbReference type="GO" id="GO:0005524">
    <property type="term" value="F:ATP binding"/>
    <property type="evidence" value="ECO:0007669"/>
    <property type="project" value="UniProtKB-KW"/>
</dbReference>
<evidence type="ECO:0000256" key="7">
    <source>
        <dbReference type="ARBA" id="ARBA00022840"/>
    </source>
</evidence>
<dbReference type="InterPro" id="IPR027417">
    <property type="entry name" value="P-loop_NTPase"/>
</dbReference>
<dbReference type="Pfam" id="PF00004">
    <property type="entry name" value="AAA"/>
    <property type="match status" value="1"/>
</dbReference>
<evidence type="ECO:0000256" key="10">
    <source>
        <dbReference type="SAM" id="MobiDB-lite"/>
    </source>
</evidence>
<dbReference type="AlphaFoldDB" id="A0A8H6JVB9"/>
<feature type="compositionally biased region" description="Basic and acidic residues" evidence="10">
    <location>
        <begin position="45"/>
        <end position="60"/>
    </location>
</feature>
<sequence length="107" mass="12138">MSRQKKHIIFLTGPTGTGKTTIAKHLTESLHMTFVKGDDLHHNENVGKMHRGEPLTDENRWGWPPALRDEPIMDQDRDGNGGHHVFGLESDLWRRPTRCFSPSGILS</sequence>
<dbReference type="EMBL" id="WIGO01000280">
    <property type="protein sequence ID" value="KAF6819865.1"/>
    <property type="molecule type" value="Genomic_DNA"/>
</dbReference>
<gene>
    <name evidence="12" type="ORF">CPLU01_12924</name>
</gene>
<comment type="pathway">
    <text evidence="1">Carbohydrate acid metabolism; D-gluconate degradation.</text>
</comment>
<evidence type="ECO:0000256" key="3">
    <source>
        <dbReference type="ARBA" id="ARBA00012054"/>
    </source>
</evidence>